<evidence type="ECO:0000256" key="2">
    <source>
        <dbReference type="ARBA" id="ARBA00007118"/>
    </source>
</evidence>
<feature type="domain" description="Nitroreductase" evidence="7">
    <location>
        <begin position="9"/>
        <end position="190"/>
    </location>
</feature>
<reference evidence="8 9" key="1">
    <citation type="submission" date="2020-06" db="EMBL/GenBank/DDBJ databases">
        <title>Frischella cerana isolated from Apis cerana gut homogenate.</title>
        <authorList>
            <person name="Wolter L.A."/>
            <person name="Suenami S."/>
            <person name="Miyazaki R."/>
        </authorList>
    </citation>
    <scope>NUCLEOTIDE SEQUENCE [LARGE SCALE GENOMIC DNA]</scope>
    <source>
        <strain evidence="8 9">Ac13</strain>
    </source>
</reference>
<keyword evidence="6 8" id="KW-0560">Oxidoreductase</keyword>
<dbReference type="NCBIfam" id="NF008275">
    <property type="entry name" value="PRK11053.1"/>
    <property type="match status" value="1"/>
</dbReference>
<evidence type="ECO:0000313" key="8">
    <source>
        <dbReference type="EMBL" id="MBC9131205.1"/>
    </source>
</evidence>
<dbReference type="InterPro" id="IPR000415">
    <property type="entry name" value="Nitroreductase-like"/>
</dbReference>
<keyword evidence="3" id="KW-0285">Flavoprotein</keyword>
<keyword evidence="4" id="KW-0288">FMN</keyword>
<keyword evidence="5" id="KW-0521">NADP</keyword>
<comment type="caution">
    <text evidence="8">The sequence shown here is derived from an EMBL/GenBank/DDBJ whole genome shotgun (WGS) entry which is preliminary data.</text>
</comment>
<dbReference type="EMBL" id="JABURY010000016">
    <property type="protein sequence ID" value="MBC9131205.1"/>
    <property type="molecule type" value="Genomic_DNA"/>
</dbReference>
<dbReference type="GO" id="GO:0004155">
    <property type="term" value="F:6,7-dihydropteridine reductase activity"/>
    <property type="evidence" value="ECO:0007669"/>
    <property type="project" value="UniProtKB-EC"/>
</dbReference>
<dbReference type="PANTHER" id="PTHR43673">
    <property type="entry name" value="NAD(P)H NITROREDUCTASE YDGI-RELATED"/>
    <property type="match status" value="1"/>
</dbReference>
<dbReference type="RefSeq" id="WP_187755640.1">
    <property type="nucleotide sequence ID" value="NZ_JABURY010000016.1"/>
</dbReference>
<evidence type="ECO:0000256" key="4">
    <source>
        <dbReference type="ARBA" id="ARBA00022643"/>
    </source>
</evidence>
<name>A0ABR7QYN4_9GAMM</name>
<dbReference type="CDD" id="cd02149">
    <property type="entry name" value="NfsB-like"/>
    <property type="match status" value="1"/>
</dbReference>
<dbReference type="InterPro" id="IPR033878">
    <property type="entry name" value="NfsB-like"/>
</dbReference>
<accession>A0ABR7QYN4</accession>
<dbReference type="PANTHER" id="PTHR43673:SF2">
    <property type="entry name" value="NITROREDUCTASE"/>
    <property type="match status" value="1"/>
</dbReference>
<protein>
    <submittedName>
        <fullName evidence="8">Oxygen-insensitive NAD(P)H nitroreductase</fullName>
        <ecNumber evidence="8">1.5.1.34</ecNumber>
    </submittedName>
</protein>
<evidence type="ECO:0000256" key="6">
    <source>
        <dbReference type="ARBA" id="ARBA00023002"/>
    </source>
</evidence>
<dbReference type="Gene3D" id="3.40.109.10">
    <property type="entry name" value="NADH Oxidase"/>
    <property type="match status" value="1"/>
</dbReference>
<keyword evidence="9" id="KW-1185">Reference proteome</keyword>
<comment type="cofactor">
    <cofactor evidence="1">
        <name>FMN</name>
        <dbReference type="ChEBI" id="CHEBI:58210"/>
    </cofactor>
</comment>
<evidence type="ECO:0000256" key="1">
    <source>
        <dbReference type="ARBA" id="ARBA00001917"/>
    </source>
</evidence>
<dbReference type="Pfam" id="PF00881">
    <property type="entry name" value="Nitroreductase"/>
    <property type="match status" value="1"/>
</dbReference>
<dbReference type="EC" id="1.5.1.34" evidence="8"/>
<evidence type="ECO:0000256" key="3">
    <source>
        <dbReference type="ARBA" id="ARBA00022630"/>
    </source>
</evidence>
<dbReference type="Proteomes" id="UP000651208">
    <property type="component" value="Unassembled WGS sequence"/>
</dbReference>
<evidence type="ECO:0000256" key="5">
    <source>
        <dbReference type="ARBA" id="ARBA00022857"/>
    </source>
</evidence>
<dbReference type="InterPro" id="IPR029479">
    <property type="entry name" value="Nitroreductase"/>
</dbReference>
<proteinExistence type="inferred from homology"/>
<sequence length="214" mass="24092">MNIVEISQTRYTTKHYDKTKKIPQDKLEQLLTVLRNSPSSVNSQPWHFFVIDNDIAKNKILPAVAEFNQPRITESSHTIIFCARSPLTEAHLTNLLNQEEQDGRFPVVGLKQAQDQGRHNFVELNSKTIESQLAWESKQLYIALGQLLFAATAIGIDSTPIEGFNATKMDEILGLKEKGLTSVVIAALGYRAENDGNAERPKSRLPKEQIFTFL</sequence>
<gene>
    <name evidence="8" type="primary">nfsB</name>
    <name evidence="8" type="ORF">FcAc13_07775</name>
</gene>
<dbReference type="SUPFAM" id="SSF55469">
    <property type="entry name" value="FMN-dependent nitroreductase-like"/>
    <property type="match status" value="1"/>
</dbReference>
<comment type="similarity">
    <text evidence="2">Belongs to the nitroreductase family.</text>
</comment>
<organism evidence="8 9">
    <name type="scientific">Frischella japonica</name>
    <dbReference type="NCBI Taxonomy" id="2741544"/>
    <lineage>
        <taxon>Bacteria</taxon>
        <taxon>Pseudomonadati</taxon>
        <taxon>Pseudomonadota</taxon>
        <taxon>Gammaproteobacteria</taxon>
        <taxon>Orbales</taxon>
        <taxon>Orbaceae</taxon>
        <taxon>Frischella</taxon>
    </lineage>
</organism>
<evidence type="ECO:0000259" key="7">
    <source>
        <dbReference type="Pfam" id="PF00881"/>
    </source>
</evidence>
<evidence type="ECO:0000313" key="9">
    <source>
        <dbReference type="Proteomes" id="UP000651208"/>
    </source>
</evidence>